<gene>
    <name evidence="1" type="ORF">PEVE_00027014</name>
</gene>
<sequence>MGLCCKCRIELRSTDIPWKPYCRGCYQRAFPFCDHCKNPLHKGQELIGNYHKFPCYSLETKKCCECFADVKREHGDGIYCPKCYDVKNAPPLKMHFKYKDNEFSLHSRDDSVIDALNLFTDRLYNALQTSMTPRVVQEPTPKDDRQSSYWSYTRSWLEYPVKGVKNFVGKKILSLE</sequence>
<proteinExistence type="predicted"/>
<evidence type="ECO:0000313" key="2">
    <source>
        <dbReference type="Proteomes" id="UP001159427"/>
    </source>
</evidence>
<dbReference type="EMBL" id="CALNXI010000369">
    <property type="protein sequence ID" value="CAH3025742.1"/>
    <property type="molecule type" value="Genomic_DNA"/>
</dbReference>
<evidence type="ECO:0000313" key="1">
    <source>
        <dbReference type="EMBL" id="CAH3025742.1"/>
    </source>
</evidence>
<name>A0ABN8MD33_9CNID</name>
<dbReference type="Proteomes" id="UP001159427">
    <property type="component" value="Unassembled WGS sequence"/>
</dbReference>
<comment type="caution">
    <text evidence="1">The sequence shown here is derived from an EMBL/GenBank/DDBJ whole genome shotgun (WGS) entry which is preliminary data.</text>
</comment>
<accession>A0ABN8MD33</accession>
<keyword evidence="2" id="KW-1185">Reference proteome</keyword>
<protein>
    <submittedName>
        <fullName evidence="1">Uncharacterized protein</fullName>
    </submittedName>
</protein>
<organism evidence="1 2">
    <name type="scientific">Porites evermanni</name>
    <dbReference type="NCBI Taxonomy" id="104178"/>
    <lineage>
        <taxon>Eukaryota</taxon>
        <taxon>Metazoa</taxon>
        <taxon>Cnidaria</taxon>
        <taxon>Anthozoa</taxon>
        <taxon>Hexacorallia</taxon>
        <taxon>Scleractinia</taxon>
        <taxon>Fungiina</taxon>
        <taxon>Poritidae</taxon>
        <taxon>Porites</taxon>
    </lineage>
</organism>
<reference evidence="1 2" key="1">
    <citation type="submission" date="2022-05" db="EMBL/GenBank/DDBJ databases">
        <authorList>
            <consortium name="Genoscope - CEA"/>
            <person name="William W."/>
        </authorList>
    </citation>
    <scope>NUCLEOTIDE SEQUENCE [LARGE SCALE GENOMIC DNA]</scope>
</reference>